<dbReference type="Proteomes" id="UP000538147">
    <property type="component" value="Unassembled WGS sequence"/>
</dbReference>
<keyword evidence="2" id="KW-0233">DNA recombination</keyword>
<dbReference type="GO" id="GO:0015074">
    <property type="term" value="P:DNA integration"/>
    <property type="evidence" value="ECO:0007669"/>
    <property type="project" value="InterPro"/>
</dbReference>
<dbReference type="InterPro" id="IPR002104">
    <property type="entry name" value="Integrase_catalytic"/>
</dbReference>
<dbReference type="Gene3D" id="1.10.150.130">
    <property type="match status" value="1"/>
</dbReference>
<dbReference type="InterPro" id="IPR025269">
    <property type="entry name" value="SAM-like_dom"/>
</dbReference>
<feature type="region of interest" description="Disordered" evidence="3">
    <location>
        <begin position="1"/>
        <end position="22"/>
    </location>
</feature>
<keyword evidence="1" id="KW-0238">DNA-binding</keyword>
<evidence type="ECO:0000256" key="1">
    <source>
        <dbReference type="ARBA" id="ARBA00023125"/>
    </source>
</evidence>
<keyword evidence="6" id="KW-1185">Reference proteome</keyword>
<dbReference type="EMBL" id="JACIIV010000018">
    <property type="protein sequence ID" value="MBB6228314.1"/>
    <property type="molecule type" value="Genomic_DNA"/>
</dbReference>
<evidence type="ECO:0000259" key="4">
    <source>
        <dbReference type="PROSITE" id="PS51898"/>
    </source>
</evidence>
<dbReference type="Gene3D" id="1.10.443.10">
    <property type="entry name" value="Intergrase catalytic core"/>
    <property type="match status" value="1"/>
</dbReference>
<evidence type="ECO:0000256" key="2">
    <source>
        <dbReference type="ARBA" id="ARBA00023172"/>
    </source>
</evidence>
<sequence length="427" mass="47522">MAWYDPRAGTRRRVSTGVGAGEGVDPPIEAKQALAAHYAAFARPEAAQAPAEAGLSAILTSYLSEHCAGLRYPEKDAIAVQHFELFMAEQRRAGALPALVTVADITPKVVDRFIHWLRQQGNVGETINRKLATIRGGINWAWKGGLITSAPYIKGVPESQCSGPRQLEWSPEQVAAILEAAWSMPERHHVHLFAITSLSTHARTNAILECDLDTQRHGKRIQWLVPGDRQTRKRRSTVPIAPSLNAWLEGRKGKLIKYRVPIAEKRWKVETVAEFFERPTFDIGNALSSTIISAAKAHPSLRLVEPLLDADGNQLHRVFTKRQNGRIPDPEPQWRAIGTPNTFRHTCHTYMQTMGVPQAQIDKASGHSTEQGSGANYTHLRPEYLREFIEAVETYWSNIDALTNSHRRSQFGPKIIHLPPRPAAAGQ</sequence>
<protein>
    <submittedName>
        <fullName evidence="5">Integrase</fullName>
    </submittedName>
</protein>
<gene>
    <name evidence="5" type="ORF">FHS79_002499</name>
</gene>
<evidence type="ECO:0000313" key="5">
    <source>
        <dbReference type="EMBL" id="MBB6228314.1"/>
    </source>
</evidence>
<dbReference type="PROSITE" id="PS51898">
    <property type="entry name" value="TYR_RECOMBINASE"/>
    <property type="match status" value="1"/>
</dbReference>
<dbReference type="AlphaFoldDB" id="A0A841L6T9"/>
<reference evidence="5 6" key="1">
    <citation type="submission" date="2020-08" db="EMBL/GenBank/DDBJ databases">
        <title>Genomic Encyclopedia of Type Strains, Phase IV (KMG-IV): sequencing the most valuable type-strain genomes for metagenomic binning, comparative biology and taxonomic classification.</title>
        <authorList>
            <person name="Goeker M."/>
        </authorList>
    </citation>
    <scope>NUCLEOTIDE SEQUENCE [LARGE SCALE GENOMIC DNA]</scope>
    <source>
        <strain evidence="5 6">DSM 102189</strain>
    </source>
</reference>
<proteinExistence type="predicted"/>
<organism evidence="5 6">
    <name type="scientific">Polymorphobacter multimanifer</name>
    <dbReference type="NCBI Taxonomy" id="1070431"/>
    <lineage>
        <taxon>Bacteria</taxon>
        <taxon>Pseudomonadati</taxon>
        <taxon>Pseudomonadota</taxon>
        <taxon>Alphaproteobacteria</taxon>
        <taxon>Sphingomonadales</taxon>
        <taxon>Sphingosinicellaceae</taxon>
        <taxon>Polymorphobacter</taxon>
    </lineage>
</organism>
<name>A0A841L6T9_9SPHN</name>
<feature type="domain" description="Tyr recombinase" evidence="4">
    <location>
        <begin position="162"/>
        <end position="390"/>
    </location>
</feature>
<comment type="caution">
    <text evidence="5">The sequence shown here is derived from an EMBL/GenBank/DDBJ whole genome shotgun (WGS) entry which is preliminary data.</text>
</comment>
<dbReference type="InterPro" id="IPR011010">
    <property type="entry name" value="DNA_brk_join_enz"/>
</dbReference>
<accession>A0A841L6T9</accession>
<dbReference type="GO" id="GO:0003677">
    <property type="term" value="F:DNA binding"/>
    <property type="evidence" value="ECO:0007669"/>
    <property type="project" value="UniProtKB-KW"/>
</dbReference>
<evidence type="ECO:0000313" key="6">
    <source>
        <dbReference type="Proteomes" id="UP000538147"/>
    </source>
</evidence>
<dbReference type="InterPro" id="IPR010998">
    <property type="entry name" value="Integrase_recombinase_N"/>
</dbReference>
<dbReference type="SUPFAM" id="SSF56349">
    <property type="entry name" value="DNA breaking-rejoining enzymes"/>
    <property type="match status" value="2"/>
</dbReference>
<dbReference type="Pfam" id="PF13102">
    <property type="entry name" value="Phage_int_SAM_5"/>
    <property type="match status" value="1"/>
</dbReference>
<dbReference type="RefSeq" id="WP_184200430.1">
    <property type="nucleotide sequence ID" value="NZ_JACIIV010000018.1"/>
</dbReference>
<evidence type="ECO:0000256" key="3">
    <source>
        <dbReference type="SAM" id="MobiDB-lite"/>
    </source>
</evidence>
<dbReference type="InterPro" id="IPR013762">
    <property type="entry name" value="Integrase-like_cat_sf"/>
</dbReference>
<dbReference type="GO" id="GO:0006310">
    <property type="term" value="P:DNA recombination"/>
    <property type="evidence" value="ECO:0007669"/>
    <property type="project" value="UniProtKB-KW"/>
</dbReference>